<name>A0A8X7X9B7_POLSE</name>
<dbReference type="Proteomes" id="UP000886611">
    <property type="component" value="Unassembled WGS sequence"/>
</dbReference>
<evidence type="ECO:0000259" key="2">
    <source>
        <dbReference type="PROSITE" id="PS50003"/>
    </source>
</evidence>
<sequence>MLTIAEKLFLKSEFDRGFAPWENLDSARTPRIKKVWEPLIYRIRTSNPPISNTDPKLERHRSTYGMSPRQNRAYPEWASSTLGIFICHTCSGIHRNISEVSKVKSLTLARWEDGEVQFMSENGNLRACAKYEAEVPMYYYKPSHKDCQILKEQWIRAKYERNEFTEPEKELPYEQSVREGFLWKRGRDNGQFFSRRFVLSDRDGTLKYFAKNDAKEPKITIKVDTLNATFQPAKIGNPNGLQLTFLKDFRTRNIFIYHESSKEIVDWFNAIRAVQLHYLQVAFPGSSNVDDAFAKGEVFIGHKDLGYSVKAGLPQGTHANRVWHYGITIATPDRSFLFTCESESEQKDWITNFNRVIQQPMSPQEYANEDTLPSSSQDLEGDQLETAIHGQVIQCLVAKAIGKLDDVVIGEFDLKGVILVTDEYLHEDRKQVINFHSDHFNSKGKLQIHGMGQSASLQQE</sequence>
<feature type="domain" description="PH" evidence="2">
    <location>
        <begin position="175"/>
        <end position="358"/>
    </location>
</feature>
<protein>
    <submittedName>
        <fullName evidence="4">ADAP1 protein</fullName>
    </submittedName>
</protein>
<dbReference type="AlphaFoldDB" id="A0A8X7X9B7"/>
<accession>A0A8X7X9B7</accession>
<proteinExistence type="predicted"/>
<dbReference type="Gene3D" id="1.10.220.150">
    <property type="entry name" value="Arf GTPase activating protein"/>
    <property type="match status" value="1"/>
</dbReference>
<keyword evidence="5" id="KW-1185">Reference proteome</keyword>
<dbReference type="InterPro" id="IPR038508">
    <property type="entry name" value="ArfGAP_dom_sf"/>
</dbReference>
<keyword evidence="1" id="KW-0479">Metal-binding</keyword>
<dbReference type="Pfam" id="PF00169">
    <property type="entry name" value="PH"/>
    <property type="match status" value="1"/>
</dbReference>
<dbReference type="GO" id="GO:0005547">
    <property type="term" value="F:phosphatidylinositol-3,4,5-trisphosphate binding"/>
    <property type="evidence" value="ECO:0007669"/>
    <property type="project" value="TreeGrafter"/>
</dbReference>
<dbReference type="PANTHER" id="PTHR46021">
    <property type="entry name" value="ARF-GAP WITH DUAL PH DOMAIN-CONTAINING PROTEIN 1-LIKE PROTEIN"/>
    <property type="match status" value="1"/>
</dbReference>
<dbReference type="SUPFAM" id="SSF50729">
    <property type="entry name" value="PH domain-like"/>
    <property type="match status" value="2"/>
</dbReference>
<dbReference type="SMART" id="SM00105">
    <property type="entry name" value="ArfGap"/>
    <property type="match status" value="1"/>
</dbReference>
<evidence type="ECO:0000313" key="5">
    <source>
        <dbReference type="Proteomes" id="UP000886611"/>
    </source>
</evidence>
<evidence type="ECO:0000256" key="1">
    <source>
        <dbReference type="PROSITE-ProRule" id="PRU00288"/>
    </source>
</evidence>
<dbReference type="InterPro" id="IPR037849">
    <property type="entry name" value="PH1_ADAP"/>
</dbReference>
<dbReference type="GO" id="GO:0005886">
    <property type="term" value="C:plasma membrane"/>
    <property type="evidence" value="ECO:0007669"/>
    <property type="project" value="TreeGrafter"/>
</dbReference>
<dbReference type="GO" id="GO:0005737">
    <property type="term" value="C:cytoplasm"/>
    <property type="evidence" value="ECO:0007669"/>
    <property type="project" value="TreeGrafter"/>
</dbReference>
<keyword evidence="1" id="KW-0862">Zinc</keyword>
<dbReference type="PROSITE" id="PS50003">
    <property type="entry name" value="PH_DOMAIN"/>
    <property type="match status" value="1"/>
</dbReference>
<comment type="caution">
    <text evidence="4">The sequence shown here is derived from an EMBL/GenBank/DDBJ whole genome shotgun (WGS) entry which is preliminary data.</text>
</comment>
<dbReference type="PRINTS" id="PR00405">
    <property type="entry name" value="REVINTRACTNG"/>
</dbReference>
<dbReference type="SUPFAM" id="SSF57863">
    <property type="entry name" value="ArfGap/RecO-like zinc finger"/>
    <property type="match status" value="1"/>
</dbReference>
<dbReference type="SMART" id="SM00233">
    <property type="entry name" value="PH"/>
    <property type="match status" value="1"/>
</dbReference>
<reference evidence="4 5" key="1">
    <citation type="journal article" date="2021" name="Cell">
        <title>Tracing the genetic footprints of vertebrate landing in non-teleost ray-finned fishes.</title>
        <authorList>
            <person name="Bi X."/>
            <person name="Wang K."/>
            <person name="Yang L."/>
            <person name="Pan H."/>
            <person name="Jiang H."/>
            <person name="Wei Q."/>
            <person name="Fang M."/>
            <person name="Yu H."/>
            <person name="Zhu C."/>
            <person name="Cai Y."/>
            <person name="He Y."/>
            <person name="Gan X."/>
            <person name="Zeng H."/>
            <person name="Yu D."/>
            <person name="Zhu Y."/>
            <person name="Jiang H."/>
            <person name="Qiu Q."/>
            <person name="Yang H."/>
            <person name="Zhang Y.E."/>
            <person name="Wang W."/>
            <person name="Zhu M."/>
            <person name="He S."/>
            <person name="Zhang G."/>
        </authorList>
    </citation>
    <scope>NUCLEOTIDE SEQUENCE [LARGE SCALE GENOMIC DNA]</scope>
    <source>
        <strain evidence="4">Bchr_013</strain>
    </source>
</reference>
<dbReference type="FunFam" id="2.30.29.30:FF:000080">
    <property type="entry name" value="Arf-GAP with dual PH domain-containing protein 1"/>
    <property type="match status" value="1"/>
</dbReference>
<dbReference type="InterPro" id="IPR011993">
    <property type="entry name" value="PH-like_dom_sf"/>
</dbReference>
<feature type="domain" description="Arf-GAP" evidence="3">
    <location>
        <begin position="75"/>
        <end position="172"/>
    </location>
</feature>
<dbReference type="InterPro" id="IPR001849">
    <property type="entry name" value="PH_domain"/>
</dbReference>
<dbReference type="PROSITE" id="PS50115">
    <property type="entry name" value="ARFGAP"/>
    <property type="match status" value="1"/>
</dbReference>
<gene>
    <name evidence="4" type="primary">Adap1_0</name>
    <name evidence="4" type="ORF">GTO96_0002545</name>
</gene>
<dbReference type="Pfam" id="PF01412">
    <property type="entry name" value="ArfGap"/>
    <property type="match status" value="1"/>
</dbReference>
<dbReference type="Gene3D" id="2.30.29.30">
    <property type="entry name" value="Pleckstrin-homology domain (PH domain)/Phosphotyrosine-binding domain (PTB)"/>
    <property type="match status" value="2"/>
</dbReference>
<dbReference type="PANTHER" id="PTHR46021:SF3">
    <property type="entry name" value="ARF-GAP WITH DUAL PH DOMAIN-CONTAINING PROTEIN 1"/>
    <property type="match status" value="1"/>
</dbReference>
<evidence type="ECO:0000313" key="4">
    <source>
        <dbReference type="EMBL" id="KAG2463821.1"/>
    </source>
</evidence>
<feature type="non-terminal residue" evidence="4">
    <location>
        <position position="460"/>
    </location>
</feature>
<organism evidence="4 5">
    <name type="scientific">Polypterus senegalus</name>
    <name type="common">Senegal bichir</name>
    <dbReference type="NCBI Taxonomy" id="55291"/>
    <lineage>
        <taxon>Eukaryota</taxon>
        <taxon>Metazoa</taxon>
        <taxon>Chordata</taxon>
        <taxon>Craniata</taxon>
        <taxon>Vertebrata</taxon>
        <taxon>Euteleostomi</taxon>
        <taxon>Actinopterygii</taxon>
        <taxon>Polypteriformes</taxon>
        <taxon>Polypteridae</taxon>
        <taxon>Polypterus</taxon>
    </lineage>
</organism>
<dbReference type="GO" id="GO:1902936">
    <property type="term" value="F:phosphatidylinositol bisphosphate binding"/>
    <property type="evidence" value="ECO:0007669"/>
    <property type="project" value="InterPro"/>
</dbReference>
<dbReference type="EMBL" id="JAATIS010003638">
    <property type="protein sequence ID" value="KAG2463821.1"/>
    <property type="molecule type" value="Genomic_DNA"/>
</dbReference>
<feature type="non-terminal residue" evidence="4">
    <location>
        <position position="1"/>
    </location>
</feature>
<dbReference type="CDD" id="cd13252">
    <property type="entry name" value="PH1_ADAP"/>
    <property type="match status" value="1"/>
</dbReference>
<keyword evidence="1" id="KW-0863">Zinc-finger</keyword>
<dbReference type="InterPro" id="IPR052589">
    <property type="entry name" value="Arf-GAP_dual-PH_domain"/>
</dbReference>
<evidence type="ECO:0000259" key="3">
    <source>
        <dbReference type="PROSITE" id="PS50115"/>
    </source>
</evidence>
<dbReference type="GO" id="GO:0005096">
    <property type="term" value="F:GTPase activator activity"/>
    <property type="evidence" value="ECO:0007669"/>
    <property type="project" value="InterPro"/>
</dbReference>
<dbReference type="InterPro" id="IPR037278">
    <property type="entry name" value="ARFGAP/RecO"/>
</dbReference>
<dbReference type="InterPro" id="IPR001164">
    <property type="entry name" value="ArfGAP_dom"/>
</dbReference>
<dbReference type="GO" id="GO:0008270">
    <property type="term" value="F:zinc ion binding"/>
    <property type="evidence" value="ECO:0007669"/>
    <property type="project" value="UniProtKB-KW"/>
</dbReference>